<protein>
    <submittedName>
        <fullName evidence="1">Nuclease domain-containing protein</fullName>
    </submittedName>
</protein>
<name>A0ABU5KJD3_9BACL</name>
<organism evidence="1 2">
    <name type="scientific">Jeotgalibacillus haloalkalitolerans</name>
    <dbReference type="NCBI Taxonomy" id="3104292"/>
    <lineage>
        <taxon>Bacteria</taxon>
        <taxon>Bacillati</taxon>
        <taxon>Bacillota</taxon>
        <taxon>Bacilli</taxon>
        <taxon>Bacillales</taxon>
        <taxon>Caryophanaceae</taxon>
        <taxon>Jeotgalibacillus</taxon>
    </lineage>
</organism>
<keyword evidence="2" id="KW-1185">Reference proteome</keyword>
<evidence type="ECO:0000313" key="2">
    <source>
        <dbReference type="Proteomes" id="UP001292084"/>
    </source>
</evidence>
<evidence type="ECO:0000313" key="1">
    <source>
        <dbReference type="EMBL" id="MDZ5711372.1"/>
    </source>
</evidence>
<dbReference type="RefSeq" id="WP_322420378.1">
    <property type="nucleotide sequence ID" value="NZ_JAXQNN010000001.1"/>
</dbReference>
<comment type="caution">
    <text evidence="1">The sequence shown here is derived from an EMBL/GenBank/DDBJ whole genome shotgun (WGS) entry which is preliminary data.</text>
</comment>
<dbReference type="Proteomes" id="UP001292084">
    <property type="component" value="Unassembled WGS sequence"/>
</dbReference>
<dbReference type="EMBL" id="JAXQNN010000001">
    <property type="protein sequence ID" value="MDZ5711372.1"/>
    <property type="molecule type" value="Genomic_DNA"/>
</dbReference>
<dbReference type="InterPro" id="IPR007505">
    <property type="entry name" value="PDDEXK_7"/>
</dbReference>
<sequence>MEIKPIMINVHYDKNAELYERMLPVINIEEVAEIQFDPINECWYTFNHYQNYSVIEEEVVYAQIGFKVIRNGHEKKSEEVMYIKNDEGVNKKLFLYKDVWFELSKFKFNKKKKRIEYSSEKRDQIAGLNQSGNLIPILKTLSGQTIKDGKNVLFLPSSISLDNYRIMVADIFYVYIDLLRDSHSNVVLSRQKTKSLEWIKEIISIIEKPINKINRNPEQNFNVRISNEKINQSEKIFDPMTLIQQEIFLGKNKIKRPVIYKEVNTYENRIIKQFLMSLKFYINLYLKEKLIDSKKLNIESELKVLKAKKDFLTSFDKNDVQQLSDIEARYDKELKKYVQNLKVNLKKTLYHTHENTNMNNMINVELKFAVTIPIKSKKTDYINGDIETEYSTEWNNSSGKWDLELISYSYQKDTSGKIVVSSKTTEKFNKKFKLQLRSKNVNEHLSLLKSFKELENNKTYLYAISGNIQKDKEVFDFSNKDFIGKNEKGNYKKYNFLFSEIKEIYVNNNKIDLSRKYLLDDLVNELLSMDKTYAGILDKQMENRLKISSYKEQQGLRSQLSNILGEEQEYKKLYKKIKYLLSLKLFKDIEITNFEFVKATQLFLHNTDYRVVWEVLKQNKFLQTPSLFAKNNQNFISIKNVNDIYEIWSFIKMFYLLKNELGWKLEDKRSFTSEIELFLSGKNNKKKNLNEFIVNLYKNDHELELCYNPKLPRHNQASLTPDYRFIIRNKKNPTFHLTVYLDAKYRNYREQSENAWIRDIKEVAIEKYLRTTSTDIDLKGDLSFILHCDDQFGDEKEVEGTNYSAAYDKRFQELNGNKLYLGEESNYNQVFLKREEYGHRVGSIFMTPQSTFSFIKWFRMIMEYHVGDHKTCWRCGSTHNQVIETETSTETGYPKLYLECNTCGEFWVKVHCRNGHKLIKHTNNFHQQKDNSNSWYVICPLCFQGK</sequence>
<proteinExistence type="predicted"/>
<gene>
    <name evidence="1" type="ORF">UFB30_04010</name>
</gene>
<dbReference type="Pfam" id="PF04411">
    <property type="entry name" value="PDDEXK_7"/>
    <property type="match status" value="1"/>
</dbReference>
<accession>A0ABU5KJD3</accession>
<reference evidence="1 2" key="1">
    <citation type="submission" date="2023-12" db="EMBL/GenBank/DDBJ databases">
        <title>Jeotgalibacillus haloalkaliphilus sp. nov., a novel salt-tolerant bacteria, isolated from the estuary of the Fenhe River into the Yellow River.</title>
        <authorList>
            <person name="Li Y."/>
        </authorList>
    </citation>
    <scope>NUCLEOTIDE SEQUENCE [LARGE SCALE GENOMIC DNA]</scope>
    <source>
        <strain evidence="1 2">HH7-29</strain>
    </source>
</reference>